<reference evidence="1" key="1">
    <citation type="submission" date="2016-08" db="EMBL/GenBank/DDBJ databases">
        <authorList>
            <person name="Ngugi D.K."/>
            <person name="Miyake S."/>
            <person name="Stingl U."/>
        </authorList>
    </citation>
    <scope>NUCLEOTIDE SEQUENCE</scope>
    <source>
        <strain evidence="1">SCG-B11WGA-EpuloA1</strain>
    </source>
</reference>
<proteinExistence type="predicted"/>
<sequence length="240" mass="27238">MQIENINNIRVVEEELADFLVMATELKTKIKSSANKTGNDVSTNYILVSNGKNPITNETISVAYSKAISVASSIIRYAGEDKYSYEEIIEATENLNTLYYKIKDNPRGNKEATEKAKQALKEEIDQARSLLESHVASGKQKQAFEEVILKAERAYKNRYASLNGTYYIEHTNGEVEEIYNNNEKYEKIGYTNGTGIRGELLQASEIFKTSAIIMEEVLVEEEIIQHEETIEEAAIQFIWD</sequence>
<comment type="caution">
    <text evidence="1">The sequence shown here is derived from an EMBL/GenBank/DDBJ whole genome shotgun (WGS) entry which is preliminary data.</text>
</comment>
<gene>
    <name evidence="1" type="ORF">AN396_05240</name>
</gene>
<dbReference type="Proteomes" id="UP000188605">
    <property type="component" value="Unassembled WGS sequence"/>
</dbReference>
<dbReference type="EMBL" id="LJDB01000045">
    <property type="protein sequence ID" value="ONI40825.1"/>
    <property type="molecule type" value="Genomic_DNA"/>
</dbReference>
<accession>A0ACC8XD30</accession>
<protein>
    <submittedName>
        <fullName evidence="1">Uncharacterized protein</fullName>
    </submittedName>
</protein>
<name>A0ACC8XD30_9FIRM</name>
<evidence type="ECO:0000313" key="1">
    <source>
        <dbReference type="EMBL" id="ONI40825.1"/>
    </source>
</evidence>
<keyword evidence="2" id="KW-1185">Reference proteome</keyword>
<evidence type="ECO:0000313" key="2">
    <source>
        <dbReference type="Proteomes" id="UP000188605"/>
    </source>
</evidence>
<organism evidence="1 2">
    <name type="scientific">Candidatus Epulonipiscium fishelsonii</name>
    <dbReference type="NCBI Taxonomy" id="77094"/>
    <lineage>
        <taxon>Bacteria</taxon>
        <taxon>Bacillati</taxon>
        <taxon>Bacillota</taxon>
        <taxon>Clostridia</taxon>
        <taxon>Lachnospirales</taxon>
        <taxon>Lachnospiraceae</taxon>
        <taxon>Candidatus Epulonipiscium</taxon>
    </lineage>
</organism>